<dbReference type="Pfam" id="PF20684">
    <property type="entry name" value="Fung_rhodopsin"/>
    <property type="match status" value="1"/>
</dbReference>
<dbReference type="GO" id="GO:0016020">
    <property type="term" value="C:membrane"/>
    <property type="evidence" value="ECO:0007669"/>
    <property type="project" value="UniProtKB-SubCell"/>
</dbReference>
<feature type="transmembrane region" description="Helical" evidence="7">
    <location>
        <begin position="98"/>
        <end position="122"/>
    </location>
</feature>
<keyword evidence="3 7" id="KW-1133">Transmembrane helix</keyword>
<evidence type="ECO:0000256" key="4">
    <source>
        <dbReference type="ARBA" id="ARBA00023136"/>
    </source>
</evidence>
<gene>
    <name evidence="9" type="ORF">EKO27_g5023</name>
</gene>
<protein>
    <recommendedName>
        <fullName evidence="8">Rhodopsin domain-containing protein</fullName>
    </recommendedName>
</protein>
<dbReference type="PANTHER" id="PTHR33048:SF123">
    <property type="entry name" value="INTEGRAL MEMBRANE PROTEIN"/>
    <property type="match status" value="1"/>
</dbReference>
<reference evidence="9 10" key="1">
    <citation type="submission" date="2018-12" db="EMBL/GenBank/DDBJ databases">
        <title>Draft genome sequence of Xylaria grammica IHI A82.</title>
        <authorList>
            <person name="Buettner E."/>
            <person name="Kellner H."/>
        </authorList>
    </citation>
    <scope>NUCLEOTIDE SEQUENCE [LARGE SCALE GENOMIC DNA]</scope>
    <source>
        <strain evidence="9 10">IHI A82</strain>
    </source>
</reference>
<dbReference type="AlphaFoldDB" id="A0A439D6P1"/>
<feature type="compositionally biased region" description="Polar residues" evidence="6">
    <location>
        <begin position="296"/>
        <end position="305"/>
    </location>
</feature>
<evidence type="ECO:0000256" key="5">
    <source>
        <dbReference type="ARBA" id="ARBA00038359"/>
    </source>
</evidence>
<organism evidence="9 10">
    <name type="scientific">Xylaria grammica</name>
    <dbReference type="NCBI Taxonomy" id="363999"/>
    <lineage>
        <taxon>Eukaryota</taxon>
        <taxon>Fungi</taxon>
        <taxon>Dikarya</taxon>
        <taxon>Ascomycota</taxon>
        <taxon>Pezizomycotina</taxon>
        <taxon>Sordariomycetes</taxon>
        <taxon>Xylariomycetidae</taxon>
        <taxon>Xylariales</taxon>
        <taxon>Xylariaceae</taxon>
        <taxon>Xylaria</taxon>
    </lineage>
</organism>
<evidence type="ECO:0000256" key="3">
    <source>
        <dbReference type="ARBA" id="ARBA00022989"/>
    </source>
</evidence>
<evidence type="ECO:0000256" key="6">
    <source>
        <dbReference type="SAM" id="MobiDB-lite"/>
    </source>
</evidence>
<feature type="domain" description="Rhodopsin" evidence="8">
    <location>
        <begin position="35"/>
        <end position="276"/>
    </location>
</feature>
<dbReference type="PANTHER" id="PTHR33048">
    <property type="entry name" value="PTH11-LIKE INTEGRAL MEMBRANE PROTEIN (AFU_ORTHOLOGUE AFUA_5G11245)"/>
    <property type="match status" value="1"/>
</dbReference>
<dbReference type="STRING" id="363999.A0A439D6P1"/>
<feature type="transmembrane region" description="Helical" evidence="7">
    <location>
        <begin position="134"/>
        <end position="153"/>
    </location>
</feature>
<dbReference type="InterPro" id="IPR052337">
    <property type="entry name" value="SAT4-like"/>
</dbReference>
<evidence type="ECO:0000256" key="7">
    <source>
        <dbReference type="SAM" id="Phobius"/>
    </source>
</evidence>
<evidence type="ECO:0000313" key="10">
    <source>
        <dbReference type="Proteomes" id="UP000286045"/>
    </source>
</evidence>
<dbReference type="EMBL" id="RYZI01000128">
    <property type="protein sequence ID" value="RWA10070.1"/>
    <property type="molecule type" value="Genomic_DNA"/>
</dbReference>
<comment type="subcellular location">
    <subcellularLocation>
        <location evidence="1">Membrane</location>
        <topology evidence="1">Multi-pass membrane protein</topology>
    </subcellularLocation>
</comment>
<feature type="transmembrane region" description="Helical" evidence="7">
    <location>
        <begin position="51"/>
        <end position="74"/>
    </location>
</feature>
<comment type="similarity">
    <text evidence="5">Belongs to the SAT4 family.</text>
</comment>
<name>A0A439D6P1_9PEZI</name>
<evidence type="ECO:0000256" key="1">
    <source>
        <dbReference type="ARBA" id="ARBA00004141"/>
    </source>
</evidence>
<proteinExistence type="inferred from homology"/>
<feature type="region of interest" description="Disordered" evidence="6">
    <location>
        <begin position="283"/>
        <end position="313"/>
    </location>
</feature>
<evidence type="ECO:0000256" key="2">
    <source>
        <dbReference type="ARBA" id="ARBA00022692"/>
    </source>
</evidence>
<keyword evidence="2 7" id="KW-0812">Transmembrane</keyword>
<dbReference type="InterPro" id="IPR049326">
    <property type="entry name" value="Rhodopsin_dom_fungi"/>
</dbReference>
<feature type="transmembrane region" description="Helical" evidence="7">
    <location>
        <begin position="257"/>
        <end position="275"/>
    </location>
</feature>
<evidence type="ECO:0000313" key="9">
    <source>
        <dbReference type="EMBL" id="RWA10070.1"/>
    </source>
</evidence>
<accession>A0A439D6P1</accession>
<sequence length="378" mass="41097">MASSMTSSAGAWYGAWGFVGTTIFLAAVSSLAVTLRFWARWISGLGIHTDDWLTLGALAVHHGFGATLIVSFLADGLGFDSAELKEADPRAAMELQKVTFIGTILYGIGSTMIRLSVILFYFRVFPTKIVRRGGYILAATCIIWFITIEVLNVTQCKPIAFLWNRAINGGHCISSTVGFIVPGALNVVIDAVTVGLPIHEVIKLNLSREKKCCIFGIFCIGGIATAASLARLVSISLYREDHGTGATFALLSATTGFEIYVAIIGACAPTLVPIYKRLRGGRTPSDTPIPHRAGYTSKSKSQSHTYLHGGHNPALSRTALRESDDEERFFKRLDDIQVLVPAKERGEFWTDISARPASEGVPLGKIRVQRDLTWKSED</sequence>
<evidence type="ECO:0000259" key="8">
    <source>
        <dbReference type="Pfam" id="PF20684"/>
    </source>
</evidence>
<feature type="transmembrane region" description="Helical" evidence="7">
    <location>
        <begin position="12"/>
        <end position="39"/>
    </location>
</feature>
<comment type="caution">
    <text evidence="9">The sequence shown here is derived from an EMBL/GenBank/DDBJ whole genome shotgun (WGS) entry which is preliminary data.</text>
</comment>
<feature type="transmembrane region" description="Helical" evidence="7">
    <location>
        <begin position="173"/>
        <end position="192"/>
    </location>
</feature>
<feature type="transmembrane region" description="Helical" evidence="7">
    <location>
        <begin position="213"/>
        <end position="237"/>
    </location>
</feature>
<keyword evidence="4 7" id="KW-0472">Membrane</keyword>
<dbReference type="Proteomes" id="UP000286045">
    <property type="component" value="Unassembled WGS sequence"/>
</dbReference>
<keyword evidence="10" id="KW-1185">Reference proteome</keyword>